<accession>A0A8S0WAI9</accession>
<keyword evidence="2" id="KW-1185">Reference proteome</keyword>
<dbReference type="EMBL" id="CADCXN010000057">
    <property type="protein sequence ID" value="CAA9890779.1"/>
    <property type="molecule type" value="Genomic_DNA"/>
</dbReference>
<sequence>MYNQIDEAVFVQYLCYIRSASGMWAAYDGYVEVHAPDNATDDEIFRKAVQTLARTSFPDRPSLSSWVLDRVERA</sequence>
<proteinExistence type="predicted"/>
<dbReference type="AlphaFoldDB" id="A0A8S0WAI9"/>
<dbReference type="Proteomes" id="UP000494216">
    <property type="component" value="Unassembled WGS sequence"/>
</dbReference>
<dbReference type="RefSeq" id="WP_174625688.1">
    <property type="nucleotide sequence ID" value="NZ_CADCXN010000057.1"/>
</dbReference>
<gene>
    <name evidence="1" type="ORF">METHB2_290026</name>
</gene>
<name>A0A8S0WAI9_9GAMM</name>
<evidence type="ECO:0000313" key="2">
    <source>
        <dbReference type="Proteomes" id="UP000494216"/>
    </source>
</evidence>
<reference evidence="1 2" key="1">
    <citation type="submission" date="2020-02" db="EMBL/GenBank/DDBJ databases">
        <authorList>
            <person name="Hogendoorn C."/>
        </authorList>
    </citation>
    <scope>NUCLEOTIDE SEQUENCE [LARGE SCALE GENOMIC DNA]</scope>
    <source>
        <strain evidence="1">METHB21</strain>
    </source>
</reference>
<organism evidence="1 2">
    <name type="scientific">Candidatus Methylobacter favarea</name>
    <dbReference type="NCBI Taxonomy" id="2707345"/>
    <lineage>
        <taxon>Bacteria</taxon>
        <taxon>Pseudomonadati</taxon>
        <taxon>Pseudomonadota</taxon>
        <taxon>Gammaproteobacteria</taxon>
        <taxon>Methylococcales</taxon>
        <taxon>Methylococcaceae</taxon>
        <taxon>Methylobacter</taxon>
    </lineage>
</organism>
<protein>
    <submittedName>
        <fullName evidence="1">Uncharacterized protein</fullName>
    </submittedName>
</protein>
<evidence type="ECO:0000313" key="1">
    <source>
        <dbReference type="EMBL" id="CAA9890779.1"/>
    </source>
</evidence>
<comment type="caution">
    <text evidence="1">The sequence shown here is derived from an EMBL/GenBank/DDBJ whole genome shotgun (WGS) entry which is preliminary data.</text>
</comment>